<dbReference type="EMBL" id="UINC01003403">
    <property type="protein sequence ID" value="SVA06021.1"/>
    <property type="molecule type" value="Genomic_DNA"/>
</dbReference>
<reference evidence="2" key="1">
    <citation type="submission" date="2018-05" db="EMBL/GenBank/DDBJ databases">
        <authorList>
            <person name="Lanie J.A."/>
            <person name="Ng W.-L."/>
            <person name="Kazmierczak K.M."/>
            <person name="Andrzejewski T.M."/>
            <person name="Davidsen T.M."/>
            <person name="Wayne K.J."/>
            <person name="Tettelin H."/>
            <person name="Glass J.I."/>
            <person name="Rusch D."/>
            <person name="Podicherti R."/>
            <person name="Tsui H.-C.T."/>
            <person name="Winkler M.E."/>
        </authorList>
    </citation>
    <scope>NUCLEOTIDE SEQUENCE</scope>
</reference>
<proteinExistence type="predicted"/>
<dbReference type="SUPFAM" id="SSF54427">
    <property type="entry name" value="NTF2-like"/>
    <property type="match status" value="2"/>
</dbReference>
<feature type="domain" description="SnoaL-like" evidence="1">
    <location>
        <begin position="203"/>
        <end position="293"/>
    </location>
</feature>
<evidence type="ECO:0000313" key="2">
    <source>
        <dbReference type="EMBL" id="SVA06021.1"/>
    </source>
</evidence>
<accession>A0A381SRS6</accession>
<dbReference type="GO" id="GO:0030638">
    <property type="term" value="P:polyketide metabolic process"/>
    <property type="evidence" value="ECO:0007669"/>
    <property type="project" value="InterPro"/>
</dbReference>
<dbReference type="Pfam" id="PF07366">
    <property type="entry name" value="SnoaL"/>
    <property type="match status" value="1"/>
</dbReference>
<evidence type="ECO:0000259" key="1">
    <source>
        <dbReference type="Pfam" id="PF12680"/>
    </source>
</evidence>
<dbReference type="AlphaFoldDB" id="A0A381SRS6"/>
<protein>
    <recommendedName>
        <fullName evidence="1">SnoaL-like domain-containing protein</fullName>
    </recommendedName>
</protein>
<feature type="non-terminal residue" evidence="2">
    <location>
        <position position="1"/>
    </location>
</feature>
<gene>
    <name evidence="2" type="ORF">METZ01_LOCUS58875</name>
</gene>
<sequence length="322" mass="35607">VRDFDQRFTDPPSYILGITKEIWEDSNVERLRKYYTPDIPVRSPDGYVVGNEAVIAATSATLEEFPDRQLLGEDVIWSEDGQGGFFSSHRIFSTATHLGDGAFGEATGTHLRYRVIADCAARANQIYDEWLVRDLGAIVRQLGSTPEMFATRQVEADGNAEQVVLPLMSQSEPPAVYLGTGNDHPSGQRYAEELKQLITADDVDVTTIYDRAVQMEQPGGYVGHGWADAASFWAGIRTSLPTAEFRVHHVIGRHDDGLGLRAAVRWSITGTHAGSGHFGEPSGAPVHVMGISHAEYGPWGLRREFVLFDEVAVWKQILLHCR</sequence>
<organism evidence="2">
    <name type="scientific">marine metagenome</name>
    <dbReference type="NCBI Taxonomy" id="408172"/>
    <lineage>
        <taxon>unclassified sequences</taxon>
        <taxon>metagenomes</taxon>
        <taxon>ecological metagenomes</taxon>
    </lineage>
</organism>
<dbReference type="InterPro" id="IPR032710">
    <property type="entry name" value="NTF2-like_dom_sf"/>
</dbReference>
<dbReference type="InterPro" id="IPR009959">
    <property type="entry name" value="Cyclase_SnoaL-like"/>
</dbReference>
<dbReference type="Gene3D" id="3.10.450.50">
    <property type="match status" value="2"/>
</dbReference>
<dbReference type="InterPro" id="IPR037401">
    <property type="entry name" value="SnoaL-like"/>
</dbReference>
<dbReference type="Pfam" id="PF12680">
    <property type="entry name" value="SnoaL_2"/>
    <property type="match status" value="1"/>
</dbReference>
<name>A0A381SRS6_9ZZZZ</name>